<keyword evidence="2" id="KW-0479">Metal-binding</keyword>
<keyword evidence="8" id="KW-1185">Reference proteome</keyword>
<dbReference type="CDD" id="cd04453">
    <property type="entry name" value="S1_RNase_E"/>
    <property type="match status" value="1"/>
</dbReference>
<organism evidence="7 8">
    <name type="scientific">Clostridium niameyense</name>
    <dbReference type="NCBI Taxonomy" id="1622073"/>
    <lineage>
        <taxon>Bacteria</taxon>
        <taxon>Bacillati</taxon>
        <taxon>Bacillota</taxon>
        <taxon>Clostridia</taxon>
        <taxon>Eubacteriales</taxon>
        <taxon>Clostridiaceae</taxon>
        <taxon>Clostridium</taxon>
    </lineage>
</organism>
<feature type="domain" description="S1 motif" evidence="6">
    <location>
        <begin position="38"/>
        <end position="103"/>
    </location>
</feature>
<evidence type="ECO:0000256" key="5">
    <source>
        <dbReference type="ARBA" id="ARBA00022884"/>
    </source>
</evidence>
<dbReference type="AlphaFoldDB" id="A0A6M0R673"/>
<dbReference type="Proteomes" id="UP000473885">
    <property type="component" value="Unassembled WGS sequence"/>
</dbReference>
<evidence type="ECO:0000313" key="7">
    <source>
        <dbReference type="EMBL" id="NEZ45673.1"/>
    </source>
</evidence>
<evidence type="ECO:0000256" key="1">
    <source>
        <dbReference type="ARBA" id="ARBA00001946"/>
    </source>
</evidence>
<comment type="cofactor">
    <cofactor evidence="1">
        <name>Mg(2+)</name>
        <dbReference type="ChEBI" id="CHEBI:18420"/>
    </cofactor>
</comment>
<evidence type="ECO:0000313" key="8">
    <source>
        <dbReference type="Proteomes" id="UP000473885"/>
    </source>
</evidence>
<dbReference type="PROSITE" id="PS50126">
    <property type="entry name" value="S1"/>
    <property type="match status" value="1"/>
</dbReference>
<sequence>MKEIFIERQQKVIRIVIRSKDKLEEIYMEQEMEGPKPGEIYVGVVKNIIPSIKSAFIDIGFNKNAYMYLDKKFNNKHIKKGDYVLVQVVKEELNKKGAKVTNAISIPGRYVVIETLNKDISFSKKIKDIEFKEYILKNIVKPKDIGIMLRTNSINVDMDIINSEITEIVNIYKDIIKKSKCKMKAGILLDNGGIIGKILRDRLDDKTDKIYTNSGKDYNYIKEFLNKYSKIKTQLTLYDGERTLLDYYGIEKHILSLRKNRVYLKCGGYIVIDKTEAMYVIDVNSGKNIKSGSMNKTAFITNMEAAEKISEQVLLRNLSGIIVIDFIDMEHEENKIKVLNKLQDGFKNDKNKTVIYPFTELSLVQIARRRQGRTIYEYIEEPCNFCRGNGSMLKFSYIKLLIKNEIITLENKRQKDNIYIEIDDRYKKYIEENKKQFIQDINCNDKKLYLKYVENKDYYKVQPLVFNSQIEELSDFMLS</sequence>
<evidence type="ECO:0000256" key="3">
    <source>
        <dbReference type="ARBA" id="ARBA00022801"/>
    </source>
</evidence>
<dbReference type="NCBIfam" id="TIGR00757">
    <property type="entry name" value="RNaseEG"/>
    <property type="match status" value="1"/>
</dbReference>
<dbReference type="GO" id="GO:0005737">
    <property type="term" value="C:cytoplasm"/>
    <property type="evidence" value="ECO:0007669"/>
    <property type="project" value="TreeGrafter"/>
</dbReference>
<evidence type="ECO:0000259" key="6">
    <source>
        <dbReference type="PROSITE" id="PS50126"/>
    </source>
</evidence>
<dbReference type="GO" id="GO:0016787">
    <property type="term" value="F:hydrolase activity"/>
    <property type="evidence" value="ECO:0007669"/>
    <property type="project" value="UniProtKB-KW"/>
</dbReference>
<dbReference type="GO" id="GO:0006364">
    <property type="term" value="P:rRNA processing"/>
    <property type="evidence" value="ECO:0007669"/>
    <property type="project" value="TreeGrafter"/>
</dbReference>
<dbReference type="InterPro" id="IPR004659">
    <property type="entry name" value="RNase_E/G"/>
</dbReference>
<comment type="caution">
    <text evidence="7">The sequence shown here is derived from an EMBL/GenBank/DDBJ whole genome shotgun (WGS) entry which is preliminary data.</text>
</comment>
<keyword evidence="5" id="KW-0694">RNA-binding</keyword>
<dbReference type="GO" id="GO:0004540">
    <property type="term" value="F:RNA nuclease activity"/>
    <property type="evidence" value="ECO:0007669"/>
    <property type="project" value="InterPro"/>
</dbReference>
<keyword evidence="4" id="KW-0460">Magnesium</keyword>
<protein>
    <submittedName>
        <fullName evidence="7">Rne/Rng family ribonuclease</fullName>
    </submittedName>
</protein>
<dbReference type="RefSeq" id="WP_163248116.1">
    <property type="nucleotide sequence ID" value="NZ_SXDP01000001.1"/>
</dbReference>
<name>A0A6M0R673_9CLOT</name>
<dbReference type="PANTHER" id="PTHR30001:SF0">
    <property type="entry name" value="RIBONUCLEASE G"/>
    <property type="match status" value="1"/>
</dbReference>
<dbReference type="InterPro" id="IPR012340">
    <property type="entry name" value="NA-bd_OB-fold"/>
</dbReference>
<dbReference type="GO" id="GO:0003723">
    <property type="term" value="F:RNA binding"/>
    <property type="evidence" value="ECO:0007669"/>
    <property type="project" value="UniProtKB-KW"/>
</dbReference>
<dbReference type="Gene3D" id="2.40.50.140">
    <property type="entry name" value="Nucleic acid-binding proteins"/>
    <property type="match status" value="1"/>
</dbReference>
<dbReference type="SMART" id="SM00316">
    <property type="entry name" value="S1"/>
    <property type="match status" value="1"/>
</dbReference>
<evidence type="ECO:0000256" key="2">
    <source>
        <dbReference type="ARBA" id="ARBA00022723"/>
    </source>
</evidence>
<dbReference type="Pfam" id="PF10150">
    <property type="entry name" value="RNase_E_G"/>
    <property type="match status" value="1"/>
</dbReference>
<dbReference type="PANTHER" id="PTHR30001">
    <property type="entry name" value="RIBONUCLEASE"/>
    <property type="match status" value="1"/>
</dbReference>
<reference evidence="7 8" key="1">
    <citation type="submission" date="2019-04" db="EMBL/GenBank/DDBJ databases">
        <title>Genome sequencing of Clostridium botulinum Groups I-IV and Clostridium butyricum.</title>
        <authorList>
            <person name="Brunt J."/>
            <person name="Van Vliet A.H.M."/>
            <person name="Stringer S.C."/>
            <person name="Carter A.T."/>
            <person name="Peck M.W."/>
        </authorList>
    </citation>
    <scope>NUCLEOTIDE SEQUENCE [LARGE SCALE GENOMIC DNA]</scope>
    <source>
        <strain evidence="7 8">IFR 18/094</strain>
    </source>
</reference>
<proteinExistence type="predicted"/>
<evidence type="ECO:0000256" key="4">
    <source>
        <dbReference type="ARBA" id="ARBA00022842"/>
    </source>
</evidence>
<dbReference type="GO" id="GO:0046872">
    <property type="term" value="F:metal ion binding"/>
    <property type="evidence" value="ECO:0007669"/>
    <property type="project" value="UniProtKB-KW"/>
</dbReference>
<accession>A0A6M0R673</accession>
<dbReference type="InterPro" id="IPR019307">
    <property type="entry name" value="RNA-bd_AU-1/RNase_E/G"/>
</dbReference>
<gene>
    <name evidence="7" type="ORF">FDF74_00440</name>
</gene>
<dbReference type="SUPFAM" id="SSF50249">
    <property type="entry name" value="Nucleic acid-binding proteins"/>
    <property type="match status" value="1"/>
</dbReference>
<dbReference type="InterPro" id="IPR003029">
    <property type="entry name" value="S1_domain"/>
</dbReference>
<dbReference type="EMBL" id="SXDP01000001">
    <property type="protein sequence ID" value="NEZ45673.1"/>
    <property type="molecule type" value="Genomic_DNA"/>
</dbReference>
<keyword evidence="3" id="KW-0378">Hydrolase</keyword>